<dbReference type="EMBL" id="OV696704">
    <property type="protein sequence ID" value="CAH1252366.1"/>
    <property type="molecule type" value="Genomic_DNA"/>
</dbReference>
<reference evidence="2" key="1">
    <citation type="submission" date="2022-01" db="EMBL/GenBank/DDBJ databases">
        <authorList>
            <person name="Braso-Vives M."/>
        </authorList>
    </citation>
    <scope>NUCLEOTIDE SEQUENCE</scope>
</reference>
<feature type="compositionally biased region" description="Basic residues" evidence="1">
    <location>
        <begin position="27"/>
        <end position="36"/>
    </location>
</feature>
<feature type="region of interest" description="Disordered" evidence="1">
    <location>
        <begin position="22"/>
        <end position="48"/>
    </location>
</feature>
<protein>
    <submittedName>
        <fullName evidence="2">Hypp9261 protein</fullName>
    </submittedName>
</protein>
<feature type="compositionally biased region" description="Basic and acidic residues" evidence="1">
    <location>
        <begin position="37"/>
        <end position="48"/>
    </location>
</feature>
<proteinExistence type="predicted"/>
<feature type="compositionally biased region" description="Pro residues" evidence="1">
    <location>
        <begin position="316"/>
        <end position="336"/>
    </location>
</feature>
<dbReference type="Proteomes" id="UP000838412">
    <property type="component" value="Chromosome 19"/>
</dbReference>
<name>A0A8K0EL84_BRALA</name>
<feature type="region of interest" description="Disordered" evidence="1">
    <location>
        <begin position="256"/>
        <end position="281"/>
    </location>
</feature>
<accession>A0A8K0EL84</accession>
<feature type="region of interest" description="Disordered" evidence="1">
    <location>
        <begin position="296"/>
        <end position="407"/>
    </location>
</feature>
<keyword evidence="3" id="KW-1185">Reference proteome</keyword>
<sequence>MEFRRFAKARAPKPTFSFVRSRDRQRFHSPLVKKRPRDSAGPDTGKRQKIRFEFETGSMAVTDPLAAYKMELRTKCESFEVKDGRNAWVVRDFNESNCRLREGKYAVVERMRTAFTDANGRSHSFWICSCREASNQRERLAETIETLTEDFEHFVCREEGLYCLHCRLVSSWREQAPGVELNGEEGEDEREDDSNSTVCVLRADPLLALVACDRSRALVGTTARRRYLHCLTCTCNYGVRNCEHVNIYREEEGLDEATAETVTAPPPEMVPGSTAPPSEDVPVAVPETASVPQTRTAVCKRGIIRQAGSRKRPARLTPPPPPSEDVPGPTAPPPENVPVAVPETDSVPQTRTAVRKTGIIRQAGSRKRSSRMTPQPPPSEDVPSRSLTTPGPPTRARCRKRPNRLDL</sequence>
<dbReference type="AlphaFoldDB" id="A0A8K0EL84"/>
<evidence type="ECO:0000313" key="3">
    <source>
        <dbReference type="Proteomes" id="UP000838412"/>
    </source>
</evidence>
<organism evidence="2 3">
    <name type="scientific">Branchiostoma lanceolatum</name>
    <name type="common">Common lancelet</name>
    <name type="synonym">Amphioxus lanceolatum</name>
    <dbReference type="NCBI Taxonomy" id="7740"/>
    <lineage>
        <taxon>Eukaryota</taxon>
        <taxon>Metazoa</taxon>
        <taxon>Chordata</taxon>
        <taxon>Cephalochordata</taxon>
        <taxon>Leptocardii</taxon>
        <taxon>Amphioxiformes</taxon>
        <taxon>Branchiostomatidae</taxon>
        <taxon>Branchiostoma</taxon>
    </lineage>
</organism>
<gene>
    <name evidence="2" type="primary">Hypp9261</name>
    <name evidence="2" type="ORF">BLAG_LOCUS12453</name>
</gene>
<feature type="compositionally biased region" description="Basic residues" evidence="1">
    <location>
        <begin position="396"/>
        <end position="407"/>
    </location>
</feature>
<evidence type="ECO:0000256" key="1">
    <source>
        <dbReference type="SAM" id="MobiDB-lite"/>
    </source>
</evidence>
<evidence type="ECO:0000313" key="2">
    <source>
        <dbReference type="EMBL" id="CAH1252366.1"/>
    </source>
</evidence>